<evidence type="ECO:0000256" key="2">
    <source>
        <dbReference type="ARBA" id="ARBA00012247"/>
    </source>
</evidence>
<keyword evidence="3 7" id="KW-0732">Signal</keyword>
<dbReference type="EC" id="3.1.4.46" evidence="2"/>
<dbReference type="AlphaFoldDB" id="A0AAW7X8I1"/>
<dbReference type="PROSITE" id="PS51704">
    <property type="entry name" value="GP_PDE"/>
    <property type="match status" value="1"/>
</dbReference>
<reference evidence="9" key="1">
    <citation type="submission" date="2023-07" db="EMBL/GenBank/DDBJ databases">
        <title>Genome content predicts the carbon catabolic preferences of heterotrophic bacteria.</title>
        <authorList>
            <person name="Gralka M."/>
        </authorList>
    </citation>
    <scope>NUCLEOTIDE SEQUENCE</scope>
    <source>
        <strain evidence="9">I3M17_2</strain>
    </source>
</reference>
<dbReference type="SUPFAM" id="SSF51695">
    <property type="entry name" value="PLC-like phosphodiesterases"/>
    <property type="match status" value="1"/>
</dbReference>
<proteinExistence type="inferred from homology"/>
<evidence type="ECO:0000256" key="6">
    <source>
        <dbReference type="ARBA" id="ARBA00047512"/>
    </source>
</evidence>
<dbReference type="GO" id="GO:0008889">
    <property type="term" value="F:glycerophosphodiester phosphodiesterase activity"/>
    <property type="evidence" value="ECO:0007669"/>
    <property type="project" value="UniProtKB-EC"/>
</dbReference>
<accession>A0AAW7X8I1</accession>
<dbReference type="Proteomes" id="UP001169760">
    <property type="component" value="Unassembled WGS sequence"/>
</dbReference>
<dbReference type="InterPro" id="IPR030395">
    <property type="entry name" value="GP_PDE_dom"/>
</dbReference>
<evidence type="ECO:0000256" key="5">
    <source>
        <dbReference type="ARBA" id="ARBA00022801"/>
    </source>
</evidence>
<dbReference type="PANTHER" id="PTHR43620:SF7">
    <property type="entry name" value="GLYCEROPHOSPHODIESTER PHOSPHODIESTERASE GDPD5-RELATED"/>
    <property type="match status" value="1"/>
</dbReference>
<feature type="chain" id="PRO_5043981364" description="glycerophosphodiester phosphodiesterase" evidence="7">
    <location>
        <begin position="27"/>
        <end position="441"/>
    </location>
</feature>
<dbReference type="CDD" id="cd08560">
    <property type="entry name" value="GDPD_EcGlpQ_like_1"/>
    <property type="match status" value="1"/>
</dbReference>
<dbReference type="RefSeq" id="WP_303492919.1">
    <property type="nucleotide sequence ID" value="NZ_JAUOPB010000008.1"/>
</dbReference>
<dbReference type="EMBL" id="JAUOPB010000008">
    <property type="protein sequence ID" value="MDO6423157.1"/>
    <property type="molecule type" value="Genomic_DNA"/>
</dbReference>
<organism evidence="9 10">
    <name type="scientific">Saccharophagus degradans</name>
    <dbReference type="NCBI Taxonomy" id="86304"/>
    <lineage>
        <taxon>Bacteria</taxon>
        <taxon>Pseudomonadati</taxon>
        <taxon>Pseudomonadota</taxon>
        <taxon>Gammaproteobacteria</taxon>
        <taxon>Cellvibrionales</taxon>
        <taxon>Cellvibrionaceae</taxon>
        <taxon>Saccharophagus</taxon>
    </lineage>
</organism>
<evidence type="ECO:0000313" key="9">
    <source>
        <dbReference type="EMBL" id="MDO6423157.1"/>
    </source>
</evidence>
<dbReference type="Gene3D" id="3.20.20.190">
    <property type="entry name" value="Phosphatidylinositol (PI) phosphodiesterase"/>
    <property type="match status" value="1"/>
</dbReference>
<evidence type="ECO:0000313" key="10">
    <source>
        <dbReference type="Proteomes" id="UP001169760"/>
    </source>
</evidence>
<evidence type="ECO:0000256" key="3">
    <source>
        <dbReference type="ARBA" id="ARBA00022729"/>
    </source>
</evidence>
<comment type="caution">
    <text evidence="9">The sequence shown here is derived from an EMBL/GenBank/DDBJ whole genome shotgun (WGS) entry which is preliminary data.</text>
</comment>
<evidence type="ECO:0000256" key="1">
    <source>
        <dbReference type="ARBA" id="ARBA00007277"/>
    </source>
</evidence>
<keyword evidence="5 9" id="KW-0378">Hydrolase</keyword>
<dbReference type="GO" id="GO:0006071">
    <property type="term" value="P:glycerol metabolic process"/>
    <property type="evidence" value="ECO:0007669"/>
    <property type="project" value="UniProtKB-KW"/>
</dbReference>
<feature type="domain" description="GP-PDE" evidence="8">
    <location>
        <begin position="81"/>
        <end position="419"/>
    </location>
</feature>
<name>A0AAW7X8I1_9GAMM</name>
<evidence type="ECO:0000259" key="8">
    <source>
        <dbReference type="PROSITE" id="PS51704"/>
    </source>
</evidence>
<feature type="signal peptide" evidence="7">
    <location>
        <begin position="1"/>
        <end position="26"/>
    </location>
</feature>
<evidence type="ECO:0000256" key="7">
    <source>
        <dbReference type="SAM" id="SignalP"/>
    </source>
</evidence>
<keyword evidence="4" id="KW-0319">Glycerol metabolism</keyword>
<dbReference type="GO" id="GO:0006629">
    <property type="term" value="P:lipid metabolic process"/>
    <property type="evidence" value="ECO:0007669"/>
    <property type="project" value="InterPro"/>
</dbReference>
<dbReference type="Pfam" id="PF03009">
    <property type="entry name" value="GDPD"/>
    <property type="match status" value="1"/>
</dbReference>
<protein>
    <recommendedName>
        <fullName evidence="2">glycerophosphodiester phosphodiesterase</fullName>
        <ecNumber evidence="2">3.1.4.46</ecNumber>
    </recommendedName>
</protein>
<sequence length="441" mass="48981">MIINPSKILSTCGVAVALVFAAQSFAGGKDHKHRDHHSWGKHHSSNVQVGPRPYFLIDDMDESWLKRKLQRCENKPLRASDFSIGHRGAALQFPEHTKESYEAAARMGAGIVECDVTFTQDKELVCRHSQCDLHATTNILETPLASKCSTPFTPAEYDEAGNMVRPASARCCTSDITVAEFKTLKGKMDAANPRATNVQEYLDATANYRTDLYASRGTLLTHKESIELFKKLNVKMTPELKSASVAMPFDGFSQQDYAQKMVDEYKQAGVPARKVWAQSFNIEDVRYWVANEPRFGRQGVYLDGRYDDPSFNHRDPATWQPSMAELAAEGVQIIAPPTWMLLEVENGKIVPSLYADSAKQAGLDIVTWTMERSGLLVNGGGWYFQTVNGLNPNPVNPEPGVINNEGDMVDVLDVLAQDVGVIGVFSDWPAMITYYANCMDL</sequence>
<comment type="similarity">
    <text evidence="1">Belongs to the glycerophosphoryl diester phosphodiesterase family.</text>
</comment>
<gene>
    <name evidence="9" type="ORF">Q4521_11790</name>
</gene>
<comment type="catalytic activity">
    <reaction evidence="6">
        <text>a sn-glycero-3-phosphodiester + H2O = an alcohol + sn-glycerol 3-phosphate + H(+)</text>
        <dbReference type="Rhea" id="RHEA:12969"/>
        <dbReference type="ChEBI" id="CHEBI:15377"/>
        <dbReference type="ChEBI" id="CHEBI:15378"/>
        <dbReference type="ChEBI" id="CHEBI:30879"/>
        <dbReference type="ChEBI" id="CHEBI:57597"/>
        <dbReference type="ChEBI" id="CHEBI:83408"/>
        <dbReference type="EC" id="3.1.4.46"/>
    </reaction>
</comment>
<dbReference type="PANTHER" id="PTHR43620">
    <property type="entry name" value="GLYCEROPHOSPHORYL DIESTER PHOSPHODIESTERASE"/>
    <property type="match status" value="1"/>
</dbReference>
<evidence type="ECO:0000256" key="4">
    <source>
        <dbReference type="ARBA" id="ARBA00022798"/>
    </source>
</evidence>
<dbReference type="InterPro" id="IPR017946">
    <property type="entry name" value="PLC-like_Pdiesterase_TIM-brl"/>
</dbReference>